<accession>A0A1V1WBH2</accession>
<dbReference type="PROSITE" id="PS00484">
    <property type="entry name" value="THYROGLOBULIN_1_1"/>
    <property type="match status" value="1"/>
</dbReference>
<feature type="domain" description="Thyroglobulin type-1" evidence="7">
    <location>
        <begin position="82"/>
        <end position="144"/>
    </location>
</feature>
<feature type="domain" description="Thyroglobulin type-1" evidence="7">
    <location>
        <begin position="21"/>
        <end position="73"/>
    </location>
</feature>
<dbReference type="GO" id="GO:0005604">
    <property type="term" value="C:basement membrane"/>
    <property type="evidence" value="ECO:0007669"/>
    <property type="project" value="TreeGrafter"/>
</dbReference>
<sequence>MKTFISIVVLISIAGTLAQKKTECQESREKALKSNARIKAIIPVCDTNGDYAGLQCHEGSKFCSCWRKDGTPITQPSGKIKACECHRQKDESSKKGLIGAFIPQCAEDGKFHKKQCWGSTGHCWCADPETGKNTTQRVRGKLSC</sequence>
<keyword evidence="2" id="KW-0964">Secreted</keyword>
<dbReference type="EMBL" id="GFCD01000109">
    <property type="protein sequence ID" value="JAV45676.1"/>
    <property type="molecule type" value="Transcribed_RNA"/>
</dbReference>
<evidence type="ECO:0000256" key="2">
    <source>
        <dbReference type="ARBA" id="ARBA00022525"/>
    </source>
</evidence>
<dbReference type="InterPro" id="IPR036857">
    <property type="entry name" value="Thyroglobulin_1_sf"/>
</dbReference>
<dbReference type="PANTHER" id="PTHR12352:SF3">
    <property type="entry name" value="NIDOGEN-2"/>
    <property type="match status" value="1"/>
</dbReference>
<proteinExistence type="predicted"/>
<dbReference type="Pfam" id="PF00086">
    <property type="entry name" value="Thyroglobulin_1"/>
    <property type="match status" value="2"/>
</dbReference>
<keyword evidence="3" id="KW-0677">Repeat</keyword>
<organism evidence="8">
    <name type="scientific">Superstitionia donensis</name>
    <dbReference type="NCBI Taxonomy" id="311983"/>
    <lineage>
        <taxon>Eukaryota</taxon>
        <taxon>Metazoa</taxon>
        <taxon>Ecdysozoa</taxon>
        <taxon>Arthropoda</taxon>
        <taxon>Chelicerata</taxon>
        <taxon>Arachnida</taxon>
        <taxon>Scorpiones</taxon>
        <taxon>Iurida</taxon>
        <taxon>Chactoidea</taxon>
        <taxon>Superstitionidae</taxon>
        <taxon>Superstitionia</taxon>
    </lineage>
</organism>
<feature type="disulfide bond" evidence="5">
    <location>
        <begin position="116"/>
        <end position="123"/>
    </location>
</feature>
<comment type="subcellular location">
    <subcellularLocation>
        <location evidence="1">Secreted</location>
    </subcellularLocation>
</comment>
<dbReference type="AlphaFoldDB" id="A0A1V1WBH2"/>
<evidence type="ECO:0000259" key="7">
    <source>
        <dbReference type="PROSITE" id="PS51162"/>
    </source>
</evidence>
<dbReference type="InterPro" id="IPR051950">
    <property type="entry name" value="Dev_reg/Prot_inhib"/>
</dbReference>
<dbReference type="SUPFAM" id="SSF57610">
    <property type="entry name" value="Thyroglobulin type-1 domain"/>
    <property type="match status" value="2"/>
</dbReference>
<dbReference type="SMART" id="SM00211">
    <property type="entry name" value="TY"/>
    <property type="match status" value="2"/>
</dbReference>
<dbReference type="PANTHER" id="PTHR12352">
    <property type="entry name" value="SECRETED MODULAR CALCIUM-BINDING PROTEIN"/>
    <property type="match status" value="1"/>
</dbReference>
<dbReference type="Gene3D" id="4.10.800.10">
    <property type="entry name" value="Thyroglobulin type-1"/>
    <property type="match status" value="2"/>
</dbReference>
<dbReference type="CDD" id="cd00191">
    <property type="entry name" value="TY"/>
    <property type="match status" value="1"/>
</dbReference>
<feature type="chain" id="PRO_5012866589" evidence="6">
    <location>
        <begin position="19"/>
        <end position="144"/>
    </location>
</feature>
<keyword evidence="6" id="KW-0732">Signal</keyword>
<dbReference type="GO" id="GO:0007160">
    <property type="term" value="P:cell-matrix adhesion"/>
    <property type="evidence" value="ECO:0007669"/>
    <property type="project" value="TreeGrafter"/>
</dbReference>
<reference evidence="8" key="1">
    <citation type="journal article" date="2016" name="Toxins">
        <title>Venom Gland Transcriptomic and Proteomic Analyses of the Enigmatic Scorpion Superstitionia donensis (Scorpiones: Superstitioniidae), with Insights on the Evolution of Its Venom Components.</title>
        <authorList>
            <person name="Santibanez-Lopez C.E."/>
            <person name="Cid-Uribe J.I."/>
            <person name="Batista C.V."/>
            <person name="Ortiz E."/>
            <person name="Possani L.D."/>
        </authorList>
    </citation>
    <scope>NUCLEOTIDE SEQUENCE</scope>
    <source>
        <strain evidence="8">Pooled</strain>
        <tissue evidence="8">Venom gland</tissue>
    </source>
</reference>
<evidence type="ECO:0000256" key="4">
    <source>
        <dbReference type="ARBA" id="ARBA00023157"/>
    </source>
</evidence>
<feature type="disulfide bond" evidence="5">
    <location>
        <begin position="56"/>
        <end position="63"/>
    </location>
</feature>
<name>A0A1V1WBH2_9SCOR</name>
<evidence type="ECO:0000313" key="8">
    <source>
        <dbReference type="EMBL" id="JAV45676.1"/>
    </source>
</evidence>
<feature type="signal peptide" evidence="6">
    <location>
        <begin position="1"/>
        <end position="18"/>
    </location>
</feature>
<comment type="caution">
    <text evidence="5">Lacks conserved residue(s) required for the propagation of feature annotation.</text>
</comment>
<evidence type="ECO:0000256" key="6">
    <source>
        <dbReference type="SAM" id="SignalP"/>
    </source>
</evidence>
<evidence type="ECO:0000256" key="3">
    <source>
        <dbReference type="ARBA" id="ARBA00022737"/>
    </source>
</evidence>
<dbReference type="InterPro" id="IPR000716">
    <property type="entry name" value="Thyroglobulin_1"/>
</dbReference>
<keyword evidence="4 5" id="KW-1015">Disulfide bond</keyword>
<dbReference type="PROSITE" id="PS51162">
    <property type="entry name" value="THYROGLOBULIN_1_2"/>
    <property type="match status" value="2"/>
</dbReference>
<protein>
    <submittedName>
        <fullName evidence="8">Putative venom protein</fullName>
    </submittedName>
</protein>
<evidence type="ECO:0000256" key="1">
    <source>
        <dbReference type="ARBA" id="ARBA00004613"/>
    </source>
</evidence>
<dbReference type="GO" id="GO:0005615">
    <property type="term" value="C:extracellular space"/>
    <property type="evidence" value="ECO:0007669"/>
    <property type="project" value="TreeGrafter"/>
</dbReference>
<evidence type="ECO:0000256" key="5">
    <source>
        <dbReference type="PROSITE-ProRule" id="PRU00500"/>
    </source>
</evidence>